<evidence type="ECO:0000313" key="1">
    <source>
        <dbReference type="EMBL" id="SEL13592.1"/>
    </source>
</evidence>
<reference evidence="1 2" key="1">
    <citation type="submission" date="2016-10" db="EMBL/GenBank/DDBJ databases">
        <authorList>
            <person name="de Groot N.N."/>
        </authorList>
    </citation>
    <scope>NUCLEOTIDE SEQUENCE [LARGE SCALE GENOMIC DNA]</scope>
    <source>
        <strain evidence="1 2">KH2T6</strain>
    </source>
</reference>
<sequence>MRLIDARALKEYMCSTCPNQERCRDTENVCSTIADIAEQPTVEAVGKERFHEVALEVLHSIANEAEFMGQYDNADRALRVFVNAIVLGTLEHRLFGGNENEETNHSGMC</sequence>
<organism evidence="1 2">
    <name type="scientific">Ruminococcus albus</name>
    <dbReference type="NCBI Taxonomy" id="1264"/>
    <lineage>
        <taxon>Bacteria</taxon>
        <taxon>Bacillati</taxon>
        <taxon>Bacillota</taxon>
        <taxon>Clostridia</taxon>
        <taxon>Eubacteriales</taxon>
        <taxon>Oscillospiraceae</taxon>
        <taxon>Ruminococcus</taxon>
    </lineage>
</organism>
<dbReference type="Proteomes" id="UP000186015">
    <property type="component" value="Unassembled WGS sequence"/>
</dbReference>
<evidence type="ECO:0000313" key="2">
    <source>
        <dbReference type="Proteomes" id="UP000186015"/>
    </source>
</evidence>
<name>A0A1H7MQS5_RUMAL</name>
<dbReference type="AlphaFoldDB" id="A0A1H7MQS5"/>
<gene>
    <name evidence="1" type="ORF">SAMN05216469_112104</name>
</gene>
<dbReference type="EMBL" id="FOAT01000012">
    <property type="protein sequence ID" value="SEL13592.1"/>
    <property type="molecule type" value="Genomic_DNA"/>
</dbReference>
<accession>A0A1H7MQS5</accession>
<proteinExistence type="predicted"/>
<protein>
    <submittedName>
        <fullName evidence="1">Uncharacterized protein</fullName>
    </submittedName>
</protein>
<dbReference type="RefSeq" id="WP_074834374.1">
    <property type="nucleotide sequence ID" value="NZ_FOAT01000012.1"/>
</dbReference>